<dbReference type="FunFam" id="1.20.1560.10:FF:000013">
    <property type="entry name" value="ABC transporter C family member 2"/>
    <property type="match status" value="1"/>
</dbReference>
<feature type="domain" description="ABC transmembrane type-1" evidence="13">
    <location>
        <begin position="680"/>
        <end position="956"/>
    </location>
</feature>
<evidence type="ECO:0000256" key="3">
    <source>
        <dbReference type="ARBA" id="ARBA00022448"/>
    </source>
</evidence>
<dbReference type="Pfam" id="PF08544">
    <property type="entry name" value="GHMP_kinases_C"/>
    <property type="match status" value="1"/>
</dbReference>
<dbReference type="GO" id="GO:0016887">
    <property type="term" value="F:ATP hydrolysis activity"/>
    <property type="evidence" value="ECO:0007669"/>
    <property type="project" value="InterPro"/>
</dbReference>
<evidence type="ECO:0000256" key="5">
    <source>
        <dbReference type="ARBA" id="ARBA00022737"/>
    </source>
</evidence>
<dbReference type="SUPFAM" id="SSF54211">
    <property type="entry name" value="Ribosomal protein S5 domain 2-like"/>
    <property type="match status" value="1"/>
</dbReference>
<dbReference type="PANTHER" id="PTHR24223">
    <property type="entry name" value="ATP-BINDING CASSETTE SUB-FAMILY C"/>
    <property type="match status" value="1"/>
</dbReference>
<dbReference type="SUPFAM" id="SSF90123">
    <property type="entry name" value="ABC transporter transmembrane region"/>
    <property type="match status" value="2"/>
</dbReference>
<dbReference type="PROSITE" id="PS50929">
    <property type="entry name" value="ABC_TM1F"/>
    <property type="match status" value="2"/>
</dbReference>
<feature type="transmembrane region" description="Helical" evidence="11">
    <location>
        <begin position="711"/>
        <end position="735"/>
    </location>
</feature>
<dbReference type="Proteomes" id="UP001211907">
    <property type="component" value="Unassembled WGS sequence"/>
</dbReference>
<dbReference type="SUPFAM" id="SSF52540">
    <property type="entry name" value="P-loop containing nucleoside triphosphate hydrolases"/>
    <property type="match status" value="2"/>
</dbReference>
<evidence type="ECO:0000256" key="6">
    <source>
        <dbReference type="ARBA" id="ARBA00022741"/>
    </source>
</evidence>
<evidence type="ECO:0000313" key="15">
    <source>
        <dbReference type="Proteomes" id="UP001211907"/>
    </source>
</evidence>
<reference evidence="14" key="1">
    <citation type="submission" date="2020-05" db="EMBL/GenBank/DDBJ databases">
        <title>Phylogenomic resolution of chytrid fungi.</title>
        <authorList>
            <person name="Stajich J.E."/>
            <person name="Amses K."/>
            <person name="Simmons R."/>
            <person name="Seto K."/>
            <person name="Myers J."/>
            <person name="Bonds A."/>
            <person name="Quandt C.A."/>
            <person name="Barry K."/>
            <person name="Liu P."/>
            <person name="Grigoriev I."/>
            <person name="Longcore J.E."/>
            <person name="James T.Y."/>
        </authorList>
    </citation>
    <scope>NUCLEOTIDE SEQUENCE</scope>
    <source>
        <strain evidence="14">JEL0513</strain>
    </source>
</reference>
<evidence type="ECO:0000256" key="10">
    <source>
        <dbReference type="SAM" id="MobiDB-lite"/>
    </source>
</evidence>
<comment type="subcellular location">
    <subcellularLocation>
        <location evidence="1">Vacuole membrane</location>
        <topology evidence="1">Multi-pass membrane protein</topology>
    </subcellularLocation>
</comment>
<evidence type="ECO:0000256" key="9">
    <source>
        <dbReference type="ARBA" id="ARBA00023136"/>
    </source>
</evidence>
<dbReference type="PROSITE" id="PS00211">
    <property type="entry name" value="ABC_TRANSPORTER_1"/>
    <property type="match status" value="2"/>
</dbReference>
<evidence type="ECO:0000313" key="14">
    <source>
        <dbReference type="EMBL" id="KAJ3111183.1"/>
    </source>
</evidence>
<dbReference type="CDD" id="cd18597">
    <property type="entry name" value="ABC_6TM_YOR1_D1_like"/>
    <property type="match status" value="1"/>
</dbReference>
<dbReference type="GO" id="GO:0140359">
    <property type="term" value="F:ABC-type transporter activity"/>
    <property type="evidence" value="ECO:0007669"/>
    <property type="project" value="InterPro"/>
</dbReference>
<evidence type="ECO:0000256" key="4">
    <source>
        <dbReference type="ARBA" id="ARBA00022692"/>
    </source>
</evidence>
<evidence type="ECO:0000256" key="1">
    <source>
        <dbReference type="ARBA" id="ARBA00004128"/>
    </source>
</evidence>
<dbReference type="Gene3D" id="3.30.70.890">
    <property type="entry name" value="GHMP kinase, C-terminal domain"/>
    <property type="match status" value="1"/>
</dbReference>
<evidence type="ECO:0000256" key="2">
    <source>
        <dbReference type="ARBA" id="ARBA00009726"/>
    </source>
</evidence>
<dbReference type="InterPro" id="IPR006204">
    <property type="entry name" value="GHMP_kinase_N_dom"/>
</dbReference>
<evidence type="ECO:0000256" key="11">
    <source>
        <dbReference type="SAM" id="Phobius"/>
    </source>
</evidence>
<dbReference type="CDD" id="cd18606">
    <property type="entry name" value="ABC_6TM_YOR1_D2_like"/>
    <property type="match status" value="1"/>
</dbReference>
<protein>
    <submittedName>
        <fullName evidence="14">Multidrug resistance-associated protein 1</fullName>
    </submittedName>
</protein>
<keyword evidence="5" id="KW-0677">Repeat</keyword>
<dbReference type="Gene3D" id="1.20.1560.10">
    <property type="entry name" value="ABC transporter type 1, transmembrane domain"/>
    <property type="match status" value="2"/>
</dbReference>
<dbReference type="InterPro" id="IPR036554">
    <property type="entry name" value="GHMP_kinase_C_sf"/>
</dbReference>
<feature type="transmembrane region" description="Helical" evidence="11">
    <location>
        <begin position="1417"/>
        <end position="1444"/>
    </location>
</feature>
<dbReference type="FunFam" id="3.40.50.300:FF:000997">
    <property type="entry name" value="Multidrug resistance-associated protein 1"/>
    <property type="match status" value="1"/>
</dbReference>
<sequence>MEGSFGRTVFLQVFVGVTGEQETERENVKVEGAIEGQASFTLRWICDAKTFSQTKRLSTNMTFNVNASANVDANANTDATEAVTNIGSGLPGATLQRVAEAFLSINDSINNGNHKSNTLFITAPLILDPRSLSPRSPPDFRLFALLFSFPATHAIAVFSSNEAIIPVALLFSKNHVDTIVRFLHTLTLDSNSSNPSDVVVWDAILSSLGPNLKRVLHKDLQLQSAVISSVHSFSEYAPPIISTSYARVGLMGNPSDGFHGKTISLLIKNFSATVTLIPNASSSDKSITIPHTSLLDPFQFTSLTDLTATCSQDGFYGVHRLLLATVKTFTQYCLSQSETAGAINWTRHRGFSVTCTTTIPRQVGLAGSSAIITAFLSALISHYIEPLNLTTTKEVFSPSHRANLALAAESESLKIAAGLQDRVIQAYGGLMFMDFTDKSTKTGVYTRLPVASVPRGLWIAYIGVPSDSGAFHSDARARYEAGDEVVISAMREMASLAVRARDALAANDTHTLAELMDRNFEIRRLVYGDRVVGARNLAVVNVAREFGYAAKFSGSGGCILGLWKGEVDEDLEKKKEMKRLIRGLGYVYEEVIIGDELFKKGWKQPLTMADLWDVPPEMRADFLVHKFEKEWIKQLAIHNKRMNTNGRQSVVDHVINGSVLRSCLWKIFLAEILPLGLIDVISKMCNVLSPLMQQYIITYVNLKGTDSEWNLSAGVGFALGLFALQLLSTILFNVLEQELQVKAISTKAMITGMIYRKSLKLSPQARQHFNSGKIVNMVSSDSARIQTFMFLGILVFTLPFPIFGSIIFLLVSIGWPALLGLSLIVLALPIQRWIFGKMRIIRACQAPITDKRVKKTTEVLNGIRVIKFFSWEMRFFDVIDEIRSLELIQVLERSIYQAIVMTQAQAIPTLCACVSFITYGALNTLDPAKVFSSMSWFNQLSFPIYFIPGLMNSWAEFNVALSRIESLLMATELEDNFSLSLDFKSKFAIVLENADFDWSGPVFPANTLPPPPPPSNLSGAKKTKEQQSVTSQAGKSESNRSSLKNISVSIAKGSLTAVVGPVGSGKSSLMNALMGELCKLSGSVSISGELSYAAQSPWIQNATIRENILFGSAFDKARYLQVLYDAALLPDLRLLPDRDQTSIGERGITLSGGQKQRISIARLMYNASETVLLDDPLSAVDTHVGHHLFKKCILGSLKDKTRILVTHQLHYLSLCDFIIYMNDGEINEQGDFSSLIASGGGFSKMMKSFGSVENLYECENNQQIESENIELALKELGELTISEINARDIMSKEDRVTGGVKRDVWWRYILACGGIWWIGNYFPWLSFVKYSMIYLALAILNSLTTFLYAYFFAHIGTRASKIMHQKALQRILASPVHFFDTTPIGRIINRFSADIDSLDNSVTTSIRQLASTISQTLATFVVMICTLPVLLAVVIPCTVLYGFIQSVYRSTARELKRLSSVARSPWFNNVGETLVGVTTIRAYREQARFIKTNDDTIDVFNSANYYLTTAGNWLAVRLELIGSVLVFAAAILGVATNVFSPTLFGLCLTYSLTITQTLSTMVQNFTQCEIAMNAAERVEHYAYGIEPERNNGNETPPKNWPSNGAIEFQNVSFKYAPNLVTVLKNASFKVGAKEKIGIVGRTGAGKSSLMQALFRTAELTEGRIIIDGINIEAISLKNLRTRLAIIPQDPVLFSGTFRFNMDPFGDYSDADLWQALDRAGLKAKVNLQEGKLDGNIDTGGENLSVGERQLLCLSRAMLKKPKILIMDEVTANVDYATDSMIQKVLREDFKGSTILTIAHRINTIIDYDKVLVLDNGNIVEYDSPSVLLENEASLFYSLATQNGDKNLST</sequence>
<dbReference type="PANTHER" id="PTHR24223:SF443">
    <property type="entry name" value="MULTIDRUG-RESISTANCE LIKE PROTEIN 1, ISOFORM I"/>
    <property type="match status" value="1"/>
</dbReference>
<keyword evidence="8 11" id="KW-1133">Transmembrane helix</keyword>
<feature type="transmembrane region" description="Helical" evidence="11">
    <location>
        <begin position="817"/>
        <end position="835"/>
    </location>
</feature>
<dbReference type="InterPro" id="IPR017871">
    <property type="entry name" value="ABC_transporter-like_CS"/>
</dbReference>
<dbReference type="Gene3D" id="3.30.230.10">
    <property type="match status" value="1"/>
</dbReference>
<feature type="domain" description="ABC transporter" evidence="12">
    <location>
        <begin position="1024"/>
        <end position="1248"/>
    </location>
</feature>
<dbReference type="SMART" id="SM00382">
    <property type="entry name" value="AAA"/>
    <property type="match status" value="2"/>
</dbReference>
<dbReference type="FunFam" id="3.40.50.300:FF:000610">
    <property type="entry name" value="Multidrug resistance-associated ABC transporter"/>
    <property type="match status" value="1"/>
</dbReference>
<comment type="caution">
    <text evidence="14">The sequence shown here is derived from an EMBL/GenBank/DDBJ whole genome shotgun (WGS) entry which is preliminary data.</text>
</comment>
<keyword evidence="7" id="KW-0067">ATP-binding</keyword>
<dbReference type="Pfam" id="PF00664">
    <property type="entry name" value="ABC_membrane"/>
    <property type="match status" value="2"/>
</dbReference>
<dbReference type="CDD" id="cd03244">
    <property type="entry name" value="ABCC_MRP_domain2"/>
    <property type="match status" value="1"/>
</dbReference>
<dbReference type="GO" id="GO:0005524">
    <property type="term" value="F:ATP binding"/>
    <property type="evidence" value="ECO:0007669"/>
    <property type="project" value="UniProtKB-KW"/>
</dbReference>
<keyword evidence="3" id="KW-0813">Transport</keyword>
<feature type="domain" description="ABC transmembrane type-1" evidence="13">
    <location>
        <begin position="1294"/>
        <end position="1567"/>
    </location>
</feature>
<name>A0AAD5SXW8_9FUNG</name>
<dbReference type="PRINTS" id="PR00959">
    <property type="entry name" value="MEVGALKINASE"/>
</dbReference>
<dbReference type="EMBL" id="JADGJH010001658">
    <property type="protein sequence ID" value="KAJ3111183.1"/>
    <property type="molecule type" value="Genomic_DNA"/>
</dbReference>
<dbReference type="InterPro" id="IPR011527">
    <property type="entry name" value="ABC1_TM_dom"/>
</dbReference>
<feature type="transmembrane region" description="Helical" evidence="11">
    <location>
        <begin position="787"/>
        <end position="811"/>
    </location>
</feature>
<evidence type="ECO:0000259" key="12">
    <source>
        <dbReference type="PROSITE" id="PS50893"/>
    </source>
</evidence>
<keyword evidence="4 11" id="KW-0812">Transmembrane</keyword>
<dbReference type="GO" id="GO:0000329">
    <property type="term" value="C:fungal-type vacuole membrane"/>
    <property type="evidence" value="ECO:0007669"/>
    <property type="project" value="UniProtKB-ARBA"/>
</dbReference>
<dbReference type="InterPro" id="IPR020568">
    <property type="entry name" value="Ribosomal_Su5_D2-typ_SF"/>
</dbReference>
<dbReference type="CDD" id="cd03250">
    <property type="entry name" value="ABCC_MRP_domain1"/>
    <property type="match status" value="1"/>
</dbReference>
<keyword evidence="15" id="KW-1185">Reference proteome</keyword>
<feature type="compositionally biased region" description="Polar residues" evidence="10">
    <location>
        <begin position="1026"/>
        <end position="1041"/>
    </location>
</feature>
<gene>
    <name evidence="14" type="primary">ABCC1_7</name>
    <name evidence="14" type="ORF">HK100_002777</name>
</gene>
<dbReference type="SUPFAM" id="SSF55060">
    <property type="entry name" value="GHMP Kinase, C-terminal domain"/>
    <property type="match status" value="1"/>
</dbReference>
<feature type="transmembrane region" description="Helical" evidence="11">
    <location>
        <begin position="1305"/>
        <end position="1325"/>
    </location>
</feature>
<dbReference type="Gene3D" id="3.40.50.300">
    <property type="entry name" value="P-loop containing nucleotide triphosphate hydrolases"/>
    <property type="match status" value="2"/>
</dbReference>
<organism evidence="14 15">
    <name type="scientific">Physocladia obscura</name>
    <dbReference type="NCBI Taxonomy" id="109957"/>
    <lineage>
        <taxon>Eukaryota</taxon>
        <taxon>Fungi</taxon>
        <taxon>Fungi incertae sedis</taxon>
        <taxon>Chytridiomycota</taxon>
        <taxon>Chytridiomycota incertae sedis</taxon>
        <taxon>Chytridiomycetes</taxon>
        <taxon>Chytridiales</taxon>
        <taxon>Chytriomycetaceae</taxon>
        <taxon>Physocladia</taxon>
    </lineage>
</organism>
<dbReference type="InterPro" id="IPR013750">
    <property type="entry name" value="GHMP_kinase_C_dom"/>
</dbReference>
<dbReference type="InterPro" id="IPR036640">
    <property type="entry name" value="ABC1_TM_sf"/>
</dbReference>
<dbReference type="InterPro" id="IPR003439">
    <property type="entry name" value="ABC_transporter-like_ATP-bd"/>
</dbReference>
<feature type="region of interest" description="Disordered" evidence="10">
    <location>
        <begin position="1002"/>
        <end position="1041"/>
    </location>
</feature>
<dbReference type="PROSITE" id="PS50893">
    <property type="entry name" value="ABC_TRANSPORTER_2"/>
    <property type="match status" value="2"/>
</dbReference>
<feature type="transmembrane region" description="Helical" evidence="11">
    <location>
        <begin position="1331"/>
        <end position="1353"/>
    </location>
</feature>
<dbReference type="InterPro" id="IPR003593">
    <property type="entry name" value="AAA+_ATPase"/>
</dbReference>
<feature type="transmembrane region" description="Helical" evidence="11">
    <location>
        <begin position="1520"/>
        <end position="1539"/>
    </location>
</feature>
<keyword evidence="6" id="KW-0547">Nucleotide-binding</keyword>
<keyword evidence="9 11" id="KW-0472">Membrane</keyword>
<evidence type="ECO:0000256" key="7">
    <source>
        <dbReference type="ARBA" id="ARBA00022840"/>
    </source>
</evidence>
<comment type="similarity">
    <text evidence="2">Belongs to the ABC transporter superfamily. ABCC family. Conjugate transporter (TC 3.A.1.208) subfamily.</text>
</comment>
<dbReference type="Pfam" id="PF00288">
    <property type="entry name" value="GHMP_kinases_N"/>
    <property type="match status" value="1"/>
</dbReference>
<dbReference type="Pfam" id="PF00005">
    <property type="entry name" value="ABC_tran"/>
    <property type="match status" value="2"/>
</dbReference>
<evidence type="ECO:0000259" key="13">
    <source>
        <dbReference type="PROSITE" id="PS50929"/>
    </source>
</evidence>
<dbReference type="InterPro" id="IPR014721">
    <property type="entry name" value="Ribsml_uS5_D2-typ_fold_subgr"/>
</dbReference>
<dbReference type="InterPro" id="IPR050173">
    <property type="entry name" value="ABC_transporter_C-like"/>
</dbReference>
<evidence type="ECO:0000256" key="8">
    <source>
        <dbReference type="ARBA" id="ARBA00022989"/>
    </source>
</evidence>
<feature type="domain" description="ABC transporter" evidence="12">
    <location>
        <begin position="1606"/>
        <end position="1840"/>
    </location>
</feature>
<dbReference type="InterPro" id="IPR027417">
    <property type="entry name" value="P-loop_NTPase"/>
</dbReference>
<proteinExistence type="inferred from homology"/>
<accession>A0AAD5SXW8</accession>